<dbReference type="OrthoDB" id="483at2"/>
<dbReference type="PANTHER" id="PTHR43214:SF42">
    <property type="entry name" value="TRANSCRIPTIONAL REGULATORY PROTEIN DESR"/>
    <property type="match status" value="1"/>
</dbReference>
<dbReference type="PROSITE" id="PS50043">
    <property type="entry name" value="HTH_LUXR_2"/>
    <property type="match status" value="1"/>
</dbReference>
<dbReference type="AlphaFoldDB" id="A0A5N8X8J7"/>
<evidence type="ECO:0000313" key="5">
    <source>
        <dbReference type="Proteomes" id="UP000400924"/>
    </source>
</evidence>
<name>A0A5N8X8J7_9ACTN</name>
<dbReference type="InterPro" id="IPR016032">
    <property type="entry name" value="Sig_transdc_resp-reg_C-effctor"/>
</dbReference>
<dbReference type="EMBL" id="VJZC01000003">
    <property type="protein sequence ID" value="MPY55813.1"/>
    <property type="molecule type" value="Genomic_DNA"/>
</dbReference>
<dbReference type="InterPro" id="IPR036388">
    <property type="entry name" value="WH-like_DNA-bd_sf"/>
</dbReference>
<protein>
    <submittedName>
        <fullName evidence="4">LuxR family transcriptional regulator</fullName>
    </submittedName>
</protein>
<dbReference type="Gene3D" id="1.10.10.10">
    <property type="entry name" value="Winged helix-like DNA-binding domain superfamily/Winged helix DNA-binding domain"/>
    <property type="match status" value="1"/>
</dbReference>
<feature type="region of interest" description="Disordered" evidence="2">
    <location>
        <begin position="1"/>
        <end position="27"/>
    </location>
</feature>
<organism evidence="4 5">
    <name type="scientific">Streptomyces spongiae</name>
    <dbReference type="NCBI Taxonomy" id="565072"/>
    <lineage>
        <taxon>Bacteria</taxon>
        <taxon>Bacillati</taxon>
        <taxon>Actinomycetota</taxon>
        <taxon>Actinomycetes</taxon>
        <taxon>Kitasatosporales</taxon>
        <taxon>Streptomycetaceae</taxon>
        <taxon>Streptomyces</taxon>
    </lineage>
</organism>
<feature type="domain" description="HTH luxR-type" evidence="3">
    <location>
        <begin position="665"/>
        <end position="730"/>
    </location>
</feature>
<dbReference type="GO" id="GO:0006355">
    <property type="term" value="P:regulation of DNA-templated transcription"/>
    <property type="evidence" value="ECO:0007669"/>
    <property type="project" value="InterPro"/>
</dbReference>
<dbReference type="GO" id="GO:0003677">
    <property type="term" value="F:DNA binding"/>
    <property type="evidence" value="ECO:0007669"/>
    <property type="project" value="UniProtKB-KW"/>
</dbReference>
<evidence type="ECO:0000259" key="3">
    <source>
        <dbReference type="PROSITE" id="PS50043"/>
    </source>
</evidence>
<proteinExistence type="predicted"/>
<dbReference type="Proteomes" id="UP000400924">
    <property type="component" value="Unassembled WGS sequence"/>
</dbReference>
<reference evidence="4 5" key="1">
    <citation type="submission" date="2019-07" db="EMBL/GenBank/DDBJ databases">
        <title>New species of Amycolatopsis and Streptomyces.</title>
        <authorList>
            <person name="Duangmal K."/>
            <person name="Teo W.F.A."/>
            <person name="Lipun K."/>
        </authorList>
    </citation>
    <scope>NUCLEOTIDE SEQUENCE [LARGE SCALE GENOMIC DNA]</scope>
    <source>
        <strain evidence="4 5">NBRC 106415</strain>
    </source>
</reference>
<dbReference type="InterPro" id="IPR039420">
    <property type="entry name" value="WalR-like"/>
</dbReference>
<dbReference type="PANTHER" id="PTHR43214">
    <property type="entry name" value="TWO-COMPONENT RESPONSE REGULATOR"/>
    <property type="match status" value="1"/>
</dbReference>
<gene>
    <name evidence="4" type="ORF">FNH08_00980</name>
</gene>
<dbReference type="SUPFAM" id="SSF46894">
    <property type="entry name" value="C-terminal effector domain of the bipartite response regulators"/>
    <property type="match status" value="1"/>
</dbReference>
<dbReference type="PRINTS" id="PR00038">
    <property type="entry name" value="HTHLUXR"/>
</dbReference>
<evidence type="ECO:0000256" key="2">
    <source>
        <dbReference type="SAM" id="MobiDB-lite"/>
    </source>
</evidence>
<keyword evidence="1" id="KW-0238">DNA-binding</keyword>
<dbReference type="Pfam" id="PF00196">
    <property type="entry name" value="GerE"/>
    <property type="match status" value="1"/>
</dbReference>
<dbReference type="InterPro" id="IPR000792">
    <property type="entry name" value="Tscrpt_reg_LuxR_C"/>
</dbReference>
<comment type="caution">
    <text evidence="4">The sequence shown here is derived from an EMBL/GenBank/DDBJ whole genome shotgun (WGS) entry which is preliminary data.</text>
</comment>
<dbReference type="RefSeq" id="WP_152769296.1">
    <property type="nucleotide sequence ID" value="NZ_VJZC01000003.1"/>
</dbReference>
<dbReference type="SMART" id="SM00421">
    <property type="entry name" value="HTH_LUXR"/>
    <property type="match status" value="1"/>
</dbReference>
<sequence>MSVVTPVNPPQLPHLSPPPPVTAWPSPDAPLSEGVRVRVLRAAHGDPRAAVELASVLTDRQLTGLDPLPAEPVALAPALLRAHRQEIRALPDATRFLLLLAAADQYPLATHAFLRAVTAARLDIGPLDEAEAAGLAHTTAGGIVFRDPWTRIAAYETAPATDRREAHQLLARVLGGKSEGSRRSWHRGAAALGPSRRLAAELGQAAGDARESGQPALACALAERAAALSPEAAERTRLVARAAADAWRSGDGDRARRLVAATDDGALGGLLALRAGNAAEAFDALLTATVAHGRDNPSGTAVHLLARATEAAIYTGDLRRCREASAVADHLGIVAPGTLEGLAAAFEGRYDDARDELKAAAGRCGPGGDPTLLIHAGIAALLLGDHTQAATATVRAASSARARGEEVTVPQAMEFRAYADFWTGRPRAAEAGAVESLRQAYATGQDNGACHLQAALAMFAAVTGDEEVCRERAEAARSYALARGLGLPAALAMFALAFLDLSTGRYAASAARLRALAGFGPGHGHRAIRHIATPHYVEAAVRTGDTRVARAAHADYDHWARTVRSPDDLALSARCRALLATGEEAVEHYRAALDLHASGTRDFERARTELLFGGALRRLRHRTQARDRLHSALEAFEYFGSPHCAAQARAELRALGERAPSAPGPEDLAARLTAQQLMVARMAADGATNREIAARLLLSPRTIDHHLRGVFTRLGIRSRIELVRLLGDGDG</sequence>
<keyword evidence="5" id="KW-1185">Reference proteome</keyword>
<dbReference type="CDD" id="cd06170">
    <property type="entry name" value="LuxR_C_like"/>
    <property type="match status" value="1"/>
</dbReference>
<evidence type="ECO:0000313" key="4">
    <source>
        <dbReference type="EMBL" id="MPY55813.1"/>
    </source>
</evidence>
<evidence type="ECO:0000256" key="1">
    <source>
        <dbReference type="ARBA" id="ARBA00023125"/>
    </source>
</evidence>
<accession>A0A5N8X8J7</accession>
<feature type="compositionally biased region" description="Pro residues" evidence="2">
    <location>
        <begin position="7"/>
        <end position="22"/>
    </location>
</feature>